<evidence type="ECO:0000313" key="2">
    <source>
        <dbReference type="EMBL" id="KAF5914628.1"/>
    </source>
</evidence>
<dbReference type="EMBL" id="JACDTQ010003204">
    <property type="protein sequence ID" value="KAF5914628.1"/>
    <property type="molecule type" value="Genomic_DNA"/>
</dbReference>
<dbReference type="Proteomes" id="UP000551758">
    <property type="component" value="Unassembled WGS sequence"/>
</dbReference>
<reference evidence="2 3" key="1">
    <citation type="journal article" date="2020" name="Mol. Biol. Evol.">
        <title>Interspecific Gene Flow and the Evolution of Specialization in Black and White Rhinoceros.</title>
        <authorList>
            <person name="Moodley Y."/>
            <person name="Westbury M.V."/>
            <person name="Russo I.M."/>
            <person name="Gopalakrishnan S."/>
            <person name="Rakotoarivelo A."/>
            <person name="Olsen R.A."/>
            <person name="Prost S."/>
            <person name="Tunstall T."/>
            <person name="Ryder O.A."/>
            <person name="Dalen L."/>
            <person name="Bruford M.W."/>
        </authorList>
    </citation>
    <scope>NUCLEOTIDE SEQUENCE [LARGE SCALE GENOMIC DNA]</scope>
    <source>
        <strain evidence="2">SBR-YM</strain>
        <tissue evidence="2">Skin</tissue>
    </source>
</reference>
<gene>
    <name evidence="2" type="ORF">HPG69_005125</name>
</gene>
<keyword evidence="3" id="KW-1185">Reference proteome</keyword>
<dbReference type="PANTHER" id="PTHR23158:SF59">
    <property type="match status" value="1"/>
</dbReference>
<evidence type="ECO:0000256" key="1">
    <source>
        <dbReference type="ARBA" id="ARBA00023054"/>
    </source>
</evidence>
<keyword evidence="1" id="KW-0175">Coiled coil</keyword>
<comment type="caution">
    <text evidence="2">The sequence shown here is derived from an EMBL/GenBank/DDBJ whole genome shotgun (WGS) entry which is preliminary data.</text>
</comment>
<name>A0A7J7EFY3_DICBM</name>
<dbReference type="GO" id="GO:0070971">
    <property type="term" value="C:endoplasmic reticulum exit site"/>
    <property type="evidence" value="ECO:0007669"/>
    <property type="project" value="TreeGrafter"/>
</dbReference>
<dbReference type="GO" id="GO:0006888">
    <property type="term" value="P:endoplasmic reticulum to Golgi vesicle-mediated transport"/>
    <property type="evidence" value="ECO:0007669"/>
    <property type="project" value="TreeGrafter"/>
</dbReference>
<dbReference type="GO" id="GO:0009306">
    <property type="term" value="P:protein secretion"/>
    <property type="evidence" value="ECO:0007669"/>
    <property type="project" value="TreeGrafter"/>
</dbReference>
<proteinExistence type="predicted"/>
<evidence type="ECO:0000313" key="3">
    <source>
        <dbReference type="Proteomes" id="UP000551758"/>
    </source>
</evidence>
<organism evidence="2 3">
    <name type="scientific">Diceros bicornis minor</name>
    <name type="common">South-central black rhinoceros</name>
    <dbReference type="NCBI Taxonomy" id="77932"/>
    <lineage>
        <taxon>Eukaryota</taxon>
        <taxon>Metazoa</taxon>
        <taxon>Chordata</taxon>
        <taxon>Craniata</taxon>
        <taxon>Vertebrata</taxon>
        <taxon>Euteleostomi</taxon>
        <taxon>Mammalia</taxon>
        <taxon>Eutheria</taxon>
        <taxon>Laurasiatheria</taxon>
        <taxon>Perissodactyla</taxon>
        <taxon>Rhinocerotidae</taxon>
        <taxon>Diceros</taxon>
    </lineage>
</organism>
<dbReference type="InterPro" id="IPR051500">
    <property type="entry name" value="cTAGE_MIA/OTOR"/>
</dbReference>
<dbReference type="PANTHER" id="PTHR23158">
    <property type="entry name" value="MELANOMA INHIBITORY ACTIVITY-RELATED"/>
    <property type="match status" value="1"/>
</dbReference>
<dbReference type="GO" id="GO:0035459">
    <property type="term" value="P:vesicle cargo loading"/>
    <property type="evidence" value="ECO:0007669"/>
    <property type="project" value="TreeGrafter"/>
</dbReference>
<accession>A0A7J7EFY3</accession>
<dbReference type="AlphaFoldDB" id="A0A7J7EFY3"/>
<protein>
    <submittedName>
        <fullName evidence="2">Uncharacterized protein</fullName>
    </submittedName>
</protein>
<sequence length="97" mass="11730">MKIQSLEEIQLLKPKLHILPNLHDEHVMQLHRKLFEEERHCSKIEKKLPNVCRNMKSTYQICNLYKKIARDTGKEVERNASYYPREILFHEKRGQES</sequence>
<dbReference type="GO" id="GO:0005789">
    <property type="term" value="C:endoplasmic reticulum membrane"/>
    <property type="evidence" value="ECO:0007669"/>
    <property type="project" value="TreeGrafter"/>
</dbReference>